<evidence type="ECO:0000313" key="2">
    <source>
        <dbReference type="EMBL" id="PRJ64393.1"/>
    </source>
</evidence>
<dbReference type="PANTHER" id="PTHR36573:SF1">
    <property type="entry name" value="INTERMEMBRANE PHOSPHOLIPID TRANSPORT SYSTEM BINDING PROTEIN MLAC"/>
    <property type="match status" value="1"/>
</dbReference>
<evidence type="ECO:0000313" key="6">
    <source>
        <dbReference type="Proteomes" id="UP000238866"/>
    </source>
</evidence>
<dbReference type="InterPro" id="IPR008869">
    <property type="entry name" value="MlaC/ttg2D"/>
</dbReference>
<accession>A0A0D0HSE5</accession>
<protein>
    <submittedName>
        <fullName evidence="2 3">Phospholipid-binding protein MlaC</fullName>
    </submittedName>
</protein>
<reference evidence="1 4" key="1">
    <citation type="submission" date="2014-05" db="EMBL/GenBank/DDBJ databases">
        <title>Methylome analysis of the phasevarions of Haemophilus influenzae.</title>
        <authorList>
            <person name="Atack J.M."/>
            <person name="Fox K.L."/>
            <person name="Power P.M."/>
            <person name="Clark T."/>
            <person name="Jurcisek J."/>
            <person name="Korlach J."/>
            <person name="Bakaletz L.O."/>
            <person name="Jennings M.P."/>
        </authorList>
    </citation>
    <scope>NUCLEOTIDE SEQUENCE [LARGE SCALE GENOMIC DNA]</scope>
    <source>
        <strain evidence="1 4">1209</strain>
    </source>
</reference>
<dbReference type="EMBL" id="NEBY01000116">
    <property type="protein sequence ID" value="PRJ64393.1"/>
    <property type="molecule type" value="Genomic_DNA"/>
</dbReference>
<evidence type="ECO:0000313" key="3">
    <source>
        <dbReference type="EMBL" id="PRM17465.1"/>
    </source>
</evidence>
<dbReference type="OMA" id="FTEYTDQ"/>
<evidence type="ECO:0000313" key="1">
    <source>
        <dbReference type="EMBL" id="KIS34989.1"/>
    </source>
</evidence>
<dbReference type="NCBIfam" id="NF011697">
    <property type="entry name" value="PRK15117.1"/>
    <property type="match status" value="1"/>
</dbReference>
<dbReference type="Proteomes" id="UP000238866">
    <property type="component" value="Unassembled WGS sequence"/>
</dbReference>
<dbReference type="RefSeq" id="WP_005647701.1">
    <property type="nucleotide sequence ID" value="NZ_AP018767.1"/>
</dbReference>
<dbReference type="Pfam" id="PF05494">
    <property type="entry name" value="MlaC"/>
    <property type="match status" value="1"/>
</dbReference>
<dbReference type="EMBL" id="MZLD01000072">
    <property type="protein sequence ID" value="PRM17465.1"/>
    <property type="molecule type" value="Genomic_DNA"/>
</dbReference>
<evidence type="ECO:0000313" key="4">
    <source>
        <dbReference type="Proteomes" id="UP000050700"/>
    </source>
</evidence>
<dbReference type="Proteomes" id="UP000050700">
    <property type="component" value="Unassembled WGS sequence"/>
</dbReference>
<dbReference type="PANTHER" id="PTHR36573">
    <property type="entry name" value="INTERMEMBRANE PHOSPHOLIPID TRANSPORT SYSTEM BINDING PROTEIN MLAC"/>
    <property type="match status" value="1"/>
</dbReference>
<dbReference type="PIRSF" id="PIRSF004649">
    <property type="entry name" value="MlaC"/>
    <property type="match status" value="1"/>
</dbReference>
<dbReference type="Proteomes" id="UP000238532">
    <property type="component" value="Unassembled WGS sequence"/>
</dbReference>
<dbReference type="EMBL" id="JMQP01000002">
    <property type="protein sequence ID" value="KIS34989.1"/>
    <property type="molecule type" value="Genomic_DNA"/>
</dbReference>
<comment type="caution">
    <text evidence="1">The sequence shown here is derived from an EMBL/GenBank/DDBJ whole genome shotgun (WGS) entry which is preliminary data.</text>
</comment>
<dbReference type="PATRIC" id="fig|727.552.peg.862"/>
<proteinExistence type="predicted"/>
<dbReference type="InterPro" id="IPR042245">
    <property type="entry name" value="Tgt2/MlaC_sf"/>
</dbReference>
<dbReference type="AlphaFoldDB" id="A0A0D0HSE5"/>
<dbReference type="Gene3D" id="3.10.450.710">
    <property type="entry name" value="Tgt2/MlaC"/>
    <property type="match status" value="1"/>
</dbReference>
<evidence type="ECO:0000313" key="5">
    <source>
        <dbReference type="Proteomes" id="UP000238532"/>
    </source>
</evidence>
<sequence>MNLTQLKKWFTILTFVLTALLVTRTAIAETSPYVLMQQASDKLFSDIQANQSKIKQDPNYLRTIVRNDLLPYVNLEYAGSKVLGSYYKSTSTEQREKFFKTFGELIEQKYAQTLTNYSNQKIQIESEKELGDNNFVNIRVSIIQTNGVAPILLDFKWRKGNKSGEWKAYDMAAAGVSMLEDTIKNWVGILNKQGIDTLITKMQQSASQPIIFNQ</sequence>
<name>A0A0D0HSE5_HAEIF</name>
<reference evidence="3 6" key="2">
    <citation type="submission" date="2017-02" db="EMBL/GenBank/DDBJ databases">
        <title>Haemophilus influenzae in COPD genome sequencing project.</title>
        <authorList>
            <person name="Murphy T.F."/>
            <person name="Kong Y."/>
            <person name="Nadendla S."/>
            <person name="Tettelin H."/>
            <person name="Pettigrew M."/>
        </authorList>
    </citation>
    <scope>NUCLEOTIDE SEQUENCE [LARGE SCALE GENOMIC DNA]</scope>
    <source>
        <strain evidence="3 6">13P36H1</strain>
        <strain evidence="2 5">56P127H1</strain>
    </source>
</reference>
<gene>
    <name evidence="2" type="primary">mlaC</name>
    <name evidence="2" type="ORF">BV102_00336</name>
    <name evidence="3" type="ORF">BVZ99_01662</name>
    <name evidence="1" type="ORF">NTHI1209_00592</name>
</gene>
<organism evidence="1 4">
    <name type="scientific">Haemophilus influenzae</name>
    <dbReference type="NCBI Taxonomy" id="727"/>
    <lineage>
        <taxon>Bacteria</taxon>
        <taxon>Pseudomonadati</taxon>
        <taxon>Pseudomonadota</taxon>
        <taxon>Gammaproteobacteria</taxon>
        <taxon>Pasteurellales</taxon>
        <taxon>Pasteurellaceae</taxon>
        <taxon>Haemophilus</taxon>
    </lineage>
</organism>